<name>A0A1B4LI90_9BURK</name>
<sequence length="148" mass="16807">MVPLHALYLPSISMNELLLFTYHAPFVIQNRQSHGDEAFAEIFECHLLPDLGIRLPHRTLEIDTPHDLIDGRLVAKYHVVRAAARGIVLIWGRAMLEQLSDVFPRDIGLVVFSGTAAIANRQFRHRRKDRCGWRFSVAIRAYAGSGYS</sequence>
<reference evidence="1 2" key="1">
    <citation type="submission" date="2015-12" db="EMBL/GenBank/DDBJ databases">
        <title>Diversity of Burkholderia near neighbor genomes.</title>
        <authorList>
            <person name="Sahl J."/>
            <person name="Wagner D."/>
            <person name="Keim P."/>
        </authorList>
    </citation>
    <scope>NUCLEOTIDE SEQUENCE [LARGE SCALE GENOMIC DNA]</scope>
    <source>
        <strain evidence="1 2">MSMB0783</strain>
    </source>
</reference>
<organism evidence="1 2">
    <name type="scientific">Burkholderia ubonensis</name>
    <dbReference type="NCBI Taxonomy" id="101571"/>
    <lineage>
        <taxon>Bacteria</taxon>
        <taxon>Pseudomonadati</taxon>
        <taxon>Pseudomonadota</taxon>
        <taxon>Betaproteobacteria</taxon>
        <taxon>Burkholderiales</taxon>
        <taxon>Burkholderiaceae</taxon>
        <taxon>Burkholderia</taxon>
        <taxon>Burkholderia cepacia complex</taxon>
    </lineage>
</organism>
<evidence type="ECO:0000313" key="2">
    <source>
        <dbReference type="Proteomes" id="UP000243680"/>
    </source>
</evidence>
<accession>A0A1B4LI90</accession>
<protein>
    <submittedName>
        <fullName evidence="1">Uncharacterized protein</fullName>
    </submittedName>
</protein>
<proteinExistence type="predicted"/>
<evidence type="ECO:0000313" key="1">
    <source>
        <dbReference type="EMBL" id="AOJ76838.1"/>
    </source>
</evidence>
<dbReference type="AlphaFoldDB" id="A0A1B4LI90"/>
<dbReference type="EMBL" id="CP013421">
    <property type="protein sequence ID" value="AOJ76838.1"/>
    <property type="molecule type" value="Genomic_DNA"/>
</dbReference>
<dbReference type="Proteomes" id="UP000243680">
    <property type="component" value="Chromosome 3"/>
</dbReference>
<gene>
    <name evidence="1" type="ORF">WJ35_17420</name>
</gene>